<dbReference type="InterPro" id="IPR018977">
    <property type="entry name" value="NurA_domain"/>
</dbReference>
<name>D9PZC1_ACIS3</name>
<evidence type="ECO:0000313" key="2">
    <source>
        <dbReference type="EMBL" id="ADL19908.1"/>
    </source>
</evidence>
<dbReference type="RefSeq" id="WP_013267420.1">
    <property type="nucleotide sequence ID" value="NC_014374.1"/>
</dbReference>
<reference evidence="2 3" key="1">
    <citation type="journal article" date="2010" name="Appl. Environ. Microbiol.">
        <title>The genome sequence of the crenarchaeon Acidilobus saccharovorans supports a new order, Acidilobales, and suggests an important ecological role in terrestrial acidic hot springs.</title>
        <authorList>
            <person name="Mardanov A.V."/>
            <person name="Svetlitchnyi V.A."/>
            <person name="Beletsky A.V."/>
            <person name="Prokofeva M.I."/>
            <person name="Bonch-Osmolovskaya E.A."/>
            <person name="Ravin N.V."/>
            <person name="Skryabin K.G."/>
        </authorList>
    </citation>
    <scope>NUCLEOTIDE SEQUENCE [LARGE SCALE GENOMIC DNA]</scope>
    <source>
        <strain evidence="3">DSM 16705 / JCM 18335 / VKM B-2471 / 345-15</strain>
    </source>
</reference>
<dbReference type="Proteomes" id="UP000000346">
    <property type="component" value="Chromosome"/>
</dbReference>
<dbReference type="EMBL" id="CP001742">
    <property type="protein sequence ID" value="ADL19908.1"/>
    <property type="molecule type" value="Genomic_DNA"/>
</dbReference>
<dbReference type="GeneID" id="9499762"/>
<protein>
    <recommendedName>
        <fullName evidence="1">NurA domain-containing protein</fullName>
    </recommendedName>
</protein>
<dbReference type="InParanoid" id="D9PZC1"/>
<proteinExistence type="predicted"/>
<evidence type="ECO:0000259" key="1">
    <source>
        <dbReference type="SMART" id="SM00933"/>
    </source>
</evidence>
<dbReference type="STRING" id="666510.ASAC_1503"/>
<dbReference type="Pfam" id="PF09376">
    <property type="entry name" value="NurA"/>
    <property type="match status" value="1"/>
</dbReference>
<dbReference type="KEGG" id="asc:ASAC_1503"/>
<accession>D9PZC1</accession>
<feature type="domain" description="NurA" evidence="1">
    <location>
        <begin position="37"/>
        <end position="333"/>
    </location>
</feature>
<evidence type="ECO:0000313" key="3">
    <source>
        <dbReference type="Proteomes" id="UP000000346"/>
    </source>
</evidence>
<keyword evidence="3" id="KW-1185">Reference proteome</keyword>
<dbReference type="eggNOG" id="arCOG00367">
    <property type="taxonomic scope" value="Archaea"/>
</dbReference>
<sequence>MTEEEYVGVRKLLEGALGGCLEGVRSSWRPAPEPSYYSYVAEDGGKGLARSADGLAYYYVRAAALSRGHVNFVEDSYLVFPPQSESRRSSRYMKSMELRAAAEALEVMPSAQLALFDGSAVSMLGWEWPGGAKRASLEDVDQEMDLAAKLVGFRDAAELWEELKGYRAVAAPRLLLARGVLNAEVAEALEQLELMAHASRVLAQLAGEGHLAVFTAKSSRRGSLCDGVNDLALVGLAVREPGFMLVRQGTLAEALGEGSLPSLGGLRQLARSLNFVDVVARLSPRGAVLRLQSLSSTLSGEPLAREAVAALEGLRSMEGYPLPLVMAHANARVPRDFAALRFGLMGFNEARLLMGVA</sequence>
<organism evidence="2 3">
    <name type="scientific">Acidilobus saccharovorans (strain DSM 16705 / JCM 18335 / VKM B-2471 / 345-15)</name>
    <dbReference type="NCBI Taxonomy" id="666510"/>
    <lineage>
        <taxon>Archaea</taxon>
        <taxon>Thermoproteota</taxon>
        <taxon>Thermoprotei</taxon>
        <taxon>Acidilobales</taxon>
        <taxon>Acidilobaceae</taxon>
        <taxon>Acidilobus</taxon>
    </lineage>
</organism>
<dbReference type="HOGENOM" id="CLU_684437_0_0_2"/>
<dbReference type="SMART" id="SM00933">
    <property type="entry name" value="NurA"/>
    <property type="match status" value="1"/>
</dbReference>
<dbReference type="AlphaFoldDB" id="D9PZC1"/>
<gene>
    <name evidence="2" type="ordered locus">ASAC_1503</name>
</gene>